<evidence type="ECO:0000313" key="3">
    <source>
        <dbReference type="Proteomes" id="UP000281726"/>
    </source>
</evidence>
<feature type="region of interest" description="Disordered" evidence="1">
    <location>
        <begin position="1"/>
        <end position="22"/>
    </location>
</feature>
<proteinExistence type="predicted"/>
<dbReference type="RefSeq" id="WP_120732610.1">
    <property type="nucleotide sequence ID" value="NZ_RBAK01000019.1"/>
</dbReference>
<protein>
    <submittedName>
        <fullName evidence="2">Uncharacterized protein</fullName>
    </submittedName>
</protein>
<sequence>MDADAVDRPTGSGAGATDPGARGGTVALTVAVLAVSVAGGWWWRANEPVTGPAGRPPVAVASDRPVAVASDRPVADETVLLDGNTGAIVTRTAPGEGQVTVVIPGDDGDGLGRFPGTVWQERRTLTPERGVVRRTRSAEGVRYLLQFRCTGPGELLVVVDGGRAADPFTTGCSGSTTTTQMTATGGPFQVSLSTAGTEPLRMEAQLVAIP</sequence>
<dbReference type="EMBL" id="RBAK01000019">
    <property type="protein sequence ID" value="RKN38850.1"/>
    <property type="molecule type" value="Genomic_DNA"/>
</dbReference>
<reference evidence="2 3" key="1">
    <citation type="journal article" date="2004" name="Syst. Appl. Microbiol.">
        <title>Cryptoendolithic actinomycetes from antarctic sandstone rock samples: Micromonospora endolithica sp. nov. and two isolates related to Micromonospora coerulea Jensen 1932.</title>
        <authorList>
            <person name="Hirsch P."/>
            <person name="Mevs U."/>
            <person name="Kroppenstedt R.M."/>
            <person name="Schumann P."/>
            <person name="Stackebrandt E."/>
        </authorList>
    </citation>
    <scope>NUCLEOTIDE SEQUENCE [LARGE SCALE GENOMIC DNA]</scope>
    <source>
        <strain evidence="2 3">JCM 12677</strain>
    </source>
</reference>
<dbReference type="OrthoDB" id="3382229at2"/>
<dbReference type="AlphaFoldDB" id="A0A3A9YS82"/>
<evidence type="ECO:0000313" key="2">
    <source>
        <dbReference type="EMBL" id="RKN38850.1"/>
    </source>
</evidence>
<evidence type="ECO:0000256" key="1">
    <source>
        <dbReference type="SAM" id="MobiDB-lite"/>
    </source>
</evidence>
<accession>A0A3A9YS82</accession>
<gene>
    <name evidence="2" type="ORF">D7223_29890</name>
</gene>
<name>A0A3A9YS82_9ACTN</name>
<organism evidence="2 3">
    <name type="scientific">Micromonospora endolithica</name>
    <dbReference type="NCBI Taxonomy" id="230091"/>
    <lineage>
        <taxon>Bacteria</taxon>
        <taxon>Bacillati</taxon>
        <taxon>Actinomycetota</taxon>
        <taxon>Actinomycetes</taxon>
        <taxon>Micromonosporales</taxon>
        <taxon>Micromonosporaceae</taxon>
        <taxon>Micromonospora</taxon>
    </lineage>
</organism>
<comment type="caution">
    <text evidence="2">The sequence shown here is derived from an EMBL/GenBank/DDBJ whole genome shotgun (WGS) entry which is preliminary data.</text>
</comment>
<keyword evidence="3" id="KW-1185">Reference proteome</keyword>
<dbReference type="Proteomes" id="UP000281726">
    <property type="component" value="Unassembled WGS sequence"/>
</dbReference>